<reference evidence="7 8" key="1">
    <citation type="submission" date="2023-03" db="EMBL/GenBank/DDBJ databases">
        <title>Genome sequence of Lichtheimia ornata CBS 291.66.</title>
        <authorList>
            <person name="Mohabir J.T."/>
            <person name="Shea T.P."/>
            <person name="Kurbessoian T."/>
            <person name="Berby B."/>
            <person name="Fontaine J."/>
            <person name="Livny J."/>
            <person name="Gnirke A."/>
            <person name="Stajich J.E."/>
            <person name="Cuomo C.A."/>
        </authorList>
    </citation>
    <scope>NUCLEOTIDE SEQUENCE [LARGE SCALE GENOMIC DNA]</scope>
    <source>
        <strain evidence="7">CBS 291.66</strain>
    </source>
</reference>
<evidence type="ECO:0000256" key="1">
    <source>
        <dbReference type="ARBA" id="ARBA00022723"/>
    </source>
</evidence>
<keyword evidence="2 3" id="KW-0862">Zinc</keyword>
<feature type="compositionally biased region" description="Basic and acidic residues" evidence="4">
    <location>
        <begin position="1"/>
        <end position="10"/>
    </location>
</feature>
<evidence type="ECO:0000313" key="8">
    <source>
        <dbReference type="Proteomes" id="UP001234581"/>
    </source>
</evidence>
<gene>
    <name evidence="7" type="ORF">O0I10_006613</name>
</gene>
<dbReference type="InterPro" id="IPR001781">
    <property type="entry name" value="Znf_LIM"/>
</dbReference>
<dbReference type="GO" id="GO:2001136">
    <property type="term" value="P:negative regulation of endocytic recycling"/>
    <property type="evidence" value="ECO:0007669"/>
    <property type="project" value="TreeGrafter"/>
</dbReference>
<feature type="region of interest" description="Disordered" evidence="4">
    <location>
        <begin position="1"/>
        <end position="50"/>
    </location>
</feature>
<dbReference type="Proteomes" id="UP001234581">
    <property type="component" value="Unassembled WGS sequence"/>
</dbReference>
<dbReference type="SUPFAM" id="SSF57716">
    <property type="entry name" value="Glucocorticoid receptor-like (DNA-binding domain)"/>
    <property type="match status" value="1"/>
</dbReference>
<dbReference type="RefSeq" id="XP_058342711.1">
    <property type="nucleotide sequence ID" value="XM_058486640.1"/>
</dbReference>
<evidence type="ECO:0000259" key="5">
    <source>
        <dbReference type="PROSITE" id="PS50023"/>
    </source>
</evidence>
<dbReference type="SMART" id="SM00132">
    <property type="entry name" value="LIM"/>
    <property type="match status" value="2"/>
</dbReference>
<feature type="compositionally biased region" description="Low complexity" evidence="4">
    <location>
        <begin position="39"/>
        <end position="50"/>
    </location>
</feature>
<dbReference type="PANTHER" id="PTHR45808:SF2">
    <property type="entry name" value="RHO GTPASE-ACTIVATING PROTEIN 68F"/>
    <property type="match status" value="1"/>
</dbReference>
<comment type="caution">
    <text evidence="7">The sequence shown here is derived from an EMBL/GenBank/DDBJ whole genome shotgun (WGS) entry which is preliminary data.</text>
</comment>
<dbReference type="PROSITE" id="PS50238">
    <property type="entry name" value="RHOGAP"/>
    <property type="match status" value="1"/>
</dbReference>
<evidence type="ECO:0000259" key="6">
    <source>
        <dbReference type="PROSITE" id="PS50238"/>
    </source>
</evidence>
<dbReference type="AlphaFoldDB" id="A0AAD7V1U4"/>
<keyword evidence="8" id="KW-1185">Reference proteome</keyword>
<accession>A0AAD7V1U4</accession>
<dbReference type="PROSITE" id="PS00478">
    <property type="entry name" value="LIM_DOMAIN_1"/>
    <property type="match status" value="2"/>
</dbReference>
<feature type="domain" description="LIM zinc-binding" evidence="5">
    <location>
        <begin position="460"/>
        <end position="529"/>
    </location>
</feature>
<feature type="domain" description="Rho-GAP" evidence="6">
    <location>
        <begin position="879"/>
        <end position="1067"/>
    </location>
</feature>
<feature type="compositionally biased region" description="Polar residues" evidence="4">
    <location>
        <begin position="590"/>
        <end position="607"/>
    </location>
</feature>
<dbReference type="SUPFAM" id="SSF48350">
    <property type="entry name" value="GTPase activation domain, GAP"/>
    <property type="match status" value="1"/>
</dbReference>
<evidence type="ECO:0000256" key="4">
    <source>
        <dbReference type="SAM" id="MobiDB-lite"/>
    </source>
</evidence>
<feature type="compositionally biased region" description="Low complexity" evidence="4">
    <location>
        <begin position="655"/>
        <end position="669"/>
    </location>
</feature>
<evidence type="ECO:0000256" key="2">
    <source>
        <dbReference type="ARBA" id="ARBA00022833"/>
    </source>
</evidence>
<sequence>MSNTTTRKDPISTPLLQSNDNKRHSQPRGLMRQSHILQSRRASSTGTSTGTPTQHYCYACDQPCTHSDRKHINALGRLYHYQCFVCEDCHTSVTSRYYAIERGNQPSIVCEKHYYIHTQCAHCNERFQADTLVEWINGLKYHQQCIQCPGCLLAKRASSSSSSQSSFTSNGNWKIINRGQRQQSHEQFEEKSNSFTYDGKSYCRYHYSLLRGTACIGCGQAVLDKPVEDDTERGRWWHYECFKIYKYWQVKLVDPRYDRHDEFSTMSPNELIAIQTTMETTRKQVWTELHAFEDSLATYIYDLGLHITAGSFHESVSMARQLAWHLRALFTAHQSIHTLYTQHDLSNQKVPECNKWTRLIGSQIIQLFQLFDTQKEDEERHVFGKKVFDFVGSLANSLKVLLHDGLVEALQLEHNSDVKNVLSVFLQPFGDLKRHSAWIPGRYLFKESPFPETATAEQEDKCRHCQKVILDPCLRHGVGSWHLGCLICGACKKQIQHPRQARVGYHTEKSGHVDMLLLCDQCTVDPRNRPKHVMQQTQLIPVSQLEQCMHLLRVALARVEQQTTTTLATGKNGLKKMQHAVDDKTKHSQNRQQPLSSSPASFRQLTVDTGTAAAAAADTTTTMQQNAQPQQQQQPTGTIYWSNVKRMKSSQADSTTTTTPHTIGNTPTPRRALTIHQPSSEVISPTSPSSSPTSKFVGYSTLRRALSTGRGTRNHTSSTLPAQQQRLHEKPTVATLQRHHCLNNSCKNEDAMHWLVDVSDLQDFLLRNLAALYVERYVGGYFEIEELLALVEPRKESLWGKVKLHFRSARQYSPADWMLTTPSTSSSPTQHTNGNNNNTNNSTRVFGVSLSSLATKQRHHPKDQPARANALQYVTTHHPTIAAYISENVMAPIIVQDCILALLQQDLAVEGIFRKNGNIRELREMSQSVDRGEPYFEQLMQISSSIQLAALLKRFIRDMPEPLLTFRLYNLFLSSLQMETEQETKAVLHLACCMLPKPNRDFMQLLFLFLNHVASFHAKNLMDIHNLAVVLTPGVFYAPPTMAERYRMPRDEIRVVHLLIKYQAEFITVPKEFNLVMQDSGMIKSLYHADLTSSKDFVRTYANMMKMKKQGGNAVGVSPLASRSAIALTSAPPQARMK</sequence>
<dbReference type="GO" id="GO:0007264">
    <property type="term" value="P:small GTPase-mediated signal transduction"/>
    <property type="evidence" value="ECO:0007669"/>
    <property type="project" value="TreeGrafter"/>
</dbReference>
<evidence type="ECO:0008006" key="9">
    <source>
        <dbReference type="Google" id="ProtNLM"/>
    </source>
</evidence>
<dbReference type="Gene3D" id="1.10.555.10">
    <property type="entry name" value="Rho GTPase activation protein"/>
    <property type="match status" value="1"/>
</dbReference>
<evidence type="ECO:0000313" key="7">
    <source>
        <dbReference type="EMBL" id="KAJ8657798.1"/>
    </source>
</evidence>
<feature type="compositionally biased region" description="Low complexity" evidence="4">
    <location>
        <begin position="820"/>
        <end position="841"/>
    </location>
</feature>
<name>A0AAD7V1U4_9FUNG</name>
<dbReference type="InterPro" id="IPR008936">
    <property type="entry name" value="Rho_GTPase_activation_prot"/>
</dbReference>
<dbReference type="EMBL" id="JARTCD010000029">
    <property type="protein sequence ID" value="KAJ8657798.1"/>
    <property type="molecule type" value="Genomic_DNA"/>
</dbReference>
<dbReference type="InterPro" id="IPR000198">
    <property type="entry name" value="RhoGAP_dom"/>
</dbReference>
<proteinExistence type="predicted"/>
<feature type="compositionally biased region" description="Low complexity" evidence="4">
    <location>
        <begin position="608"/>
        <end position="638"/>
    </location>
</feature>
<dbReference type="PANTHER" id="PTHR45808">
    <property type="entry name" value="RHO GTPASE-ACTIVATING PROTEIN 68F"/>
    <property type="match status" value="1"/>
</dbReference>
<dbReference type="Pfam" id="PF00412">
    <property type="entry name" value="LIM"/>
    <property type="match status" value="1"/>
</dbReference>
<organism evidence="7 8">
    <name type="scientific">Lichtheimia ornata</name>
    <dbReference type="NCBI Taxonomy" id="688661"/>
    <lineage>
        <taxon>Eukaryota</taxon>
        <taxon>Fungi</taxon>
        <taxon>Fungi incertae sedis</taxon>
        <taxon>Mucoromycota</taxon>
        <taxon>Mucoromycotina</taxon>
        <taxon>Mucoromycetes</taxon>
        <taxon>Mucorales</taxon>
        <taxon>Lichtheimiaceae</taxon>
        <taxon>Lichtheimia</taxon>
    </lineage>
</organism>
<dbReference type="GO" id="GO:0046872">
    <property type="term" value="F:metal ion binding"/>
    <property type="evidence" value="ECO:0007669"/>
    <property type="project" value="UniProtKB-KW"/>
</dbReference>
<feature type="region of interest" description="Disordered" evidence="4">
    <location>
        <begin position="568"/>
        <end position="670"/>
    </location>
</feature>
<dbReference type="GeneID" id="83214024"/>
<keyword evidence="1 3" id="KW-0479">Metal-binding</keyword>
<dbReference type="Gene3D" id="2.10.110.10">
    <property type="entry name" value="Cysteine Rich Protein"/>
    <property type="match status" value="3"/>
</dbReference>
<feature type="domain" description="LIM zinc-binding" evidence="5">
    <location>
        <begin position="55"/>
        <end position="120"/>
    </location>
</feature>
<dbReference type="GO" id="GO:0005737">
    <property type="term" value="C:cytoplasm"/>
    <property type="evidence" value="ECO:0007669"/>
    <property type="project" value="TreeGrafter"/>
</dbReference>
<feature type="region of interest" description="Disordered" evidence="4">
    <location>
        <begin position="817"/>
        <end position="841"/>
    </location>
</feature>
<protein>
    <recommendedName>
        <fullName evidence="9">Rho gtpase activator</fullName>
    </recommendedName>
</protein>
<dbReference type="CDD" id="cd08368">
    <property type="entry name" value="LIM"/>
    <property type="match status" value="1"/>
</dbReference>
<dbReference type="PROSITE" id="PS50023">
    <property type="entry name" value="LIM_DOMAIN_2"/>
    <property type="match status" value="2"/>
</dbReference>
<evidence type="ECO:0000256" key="3">
    <source>
        <dbReference type="PROSITE-ProRule" id="PRU00125"/>
    </source>
</evidence>
<dbReference type="GO" id="GO:0005096">
    <property type="term" value="F:GTPase activator activity"/>
    <property type="evidence" value="ECO:0007669"/>
    <property type="project" value="TreeGrafter"/>
</dbReference>
<dbReference type="Pfam" id="PF00620">
    <property type="entry name" value="RhoGAP"/>
    <property type="match status" value="1"/>
</dbReference>
<keyword evidence="3" id="KW-0440">LIM domain</keyword>
<dbReference type="SMART" id="SM00324">
    <property type="entry name" value="RhoGAP"/>
    <property type="match status" value="1"/>
</dbReference>